<reference evidence="3 4" key="1">
    <citation type="submission" date="2020-03" db="EMBL/GenBank/DDBJ databases">
        <title>Genome sequence of Toxoplasma gondii RH-88 strain.</title>
        <authorList>
            <person name="Lorenzi H.A."/>
            <person name="Venepally P."/>
            <person name="Rozenberg A."/>
            <person name="Sibley D."/>
        </authorList>
    </citation>
    <scope>NUCLEOTIDE SEQUENCE [LARGE SCALE GENOMIC DNA]</scope>
    <source>
        <strain evidence="3 4">RH-88</strain>
    </source>
</reference>
<dbReference type="EMBL" id="JAAUHK010000196">
    <property type="protein sequence ID" value="KAF4639551.1"/>
    <property type="molecule type" value="Genomic_DNA"/>
</dbReference>
<feature type="region of interest" description="Disordered" evidence="2">
    <location>
        <begin position="1062"/>
        <end position="1092"/>
    </location>
</feature>
<organism evidence="3 4">
    <name type="scientific">Toxoplasma gondii</name>
    <dbReference type="NCBI Taxonomy" id="5811"/>
    <lineage>
        <taxon>Eukaryota</taxon>
        <taxon>Sar</taxon>
        <taxon>Alveolata</taxon>
        <taxon>Apicomplexa</taxon>
        <taxon>Conoidasida</taxon>
        <taxon>Coccidia</taxon>
        <taxon>Eucoccidiorida</taxon>
        <taxon>Eimeriorina</taxon>
        <taxon>Sarcocystidae</taxon>
        <taxon>Toxoplasma</taxon>
    </lineage>
</organism>
<comment type="caution">
    <text evidence="3">The sequence shown here is derived from an EMBL/GenBank/DDBJ whole genome shotgun (WGS) entry which is preliminary data.</text>
</comment>
<feature type="region of interest" description="Disordered" evidence="2">
    <location>
        <begin position="801"/>
        <end position="822"/>
    </location>
</feature>
<feature type="region of interest" description="Disordered" evidence="2">
    <location>
        <begin position="205"/>
        <end position="287"/>
    </location>
</feature>
<feature type="coiled-coil region" evidence="1">
    <location>
        <begin position="888"/>
        <end position="915"/>
    </location>
</feature>
<feature type="region of interest" description="Disordered" evidence="2">
    <location>
        <begin position="597"/>
        <end position="625"/>
    </location>
</feature>
<feature type="compositionally biased region" description="Basic and acidic residues" evidence="2">
    <location>
        <begin position="698"/>
        <end position="710"/>
    </location>
</feature>
<feature type="region of interest" description="Disordered" evidence="2">
    <location>
        <begin position="1"/>
        <end position="44"/>
    </location>
</feature>
<feature type="compositionally biased region" description="Low complexity" evidence="2">
    <location>
        <begin position="455"/>
        <end position="466"/>
    </location>
</feature>
<sequence length="1127" mass="118987">MSSATPSLGVSVEGERLPCVGPSAGFEAHGARREPNAPEETRGVSGFFGGPDRASGEAELFRALEGASGVSKTFNSGPSSHASRVSPVRHTSSSSGDWKAPCHERAAACVSSSPVSSLDPAWLSLHGAASKGDTCLFDPSSALHAPGHVGALCPGESTPMQTTSPKAFSSSSLFAPAESSCTDTGPEWAQSEKEGPLVSLLVQKPLSPSEDSGSLLSSSGCPSEPPKDVSDHSPQPAKETGAYHSSSLCSSPASSSPASSSPASSSPASSSRASSSPAPSPSSSLSSACSSSPASSALLPAAASSSSSPGVSVPRNRCLRCLQDHFLSSPSYGGLWGRRSASGVRAARVKCFAMLEALKRHAPSWAEEVVPTAFHGLMSPYAYHSARVFCCPPEDLAAYHELFGQWLAKVALPTSSDSAVRDSDAAGETKPPSNSSRDLWVRPSRLAEAERTRRPSSPASSEAEATAGEDARGGRLPDSPCVLSSVQSSGGDEEPRKARSVDVEQRNGEDAGSEEEERLERARNTEEEGPLAGRADVAWLSGHSGEGGALSDLARRLDAELPVFDGPSISWGARVAGGAAGAPVDDGEATDSLACLESRDSEERGCAEKSSTSRPGLAENGEASRDAWSLTQFQQREVRSRLLCFVQRQSKKKQPEPARVRLRRIHSALVAFLRRYDADSASACLPSSHVAGVGGDSRASDAEAERKQSVAEEEAGGWRAGDFAETRAAGVSPSSSLFFSDSQRLHFSFLRPAILRTFLRTSRLKLLRPDARSARLSGQPLCLDSRLLRACGGGGCFGEAHDAASSARGTREGGSSGGELKKRRPRLDLARVLLEEEEETTAESESGQGNALGEDARGRRGGDRRGVREGRVEREKLRKSHAVCIERSRVWEENLEEALDALDELRHEVEATRAASPSPPTGRQFVLPVECMYPRGSPRRGFLCPLYPCTSAADSVVRLRLPGPGVHLLSPQTSLRSCTSSSAVHPQSSPEPRECADLSSSFSSAPFSVWDPSSSSSSHATPVTPLLSPQDIARTSGLLDREQFHFPFSVPAPLPELDMASKRDSFSRPGQSRCRAPGLSAARRVQTPQRPSEELNAFDLTSAVLFGDPAVSGPVPKRVRRAFSRQT</sequence>
<feature type="compositionally biased region" description="Polar residues" evidence="2">
    <location>
        <begin position="978"/>
        <end position="990"/>
    </location>
</feature>
<gene>
    <name evidence="3" type="ORF">TGRH88_053230</name>
</gene>
<feature type="region of interest" description="Disordered" evidence="2">
    <location>
        <begin position="692"/>
        <end position="711"/>
    </location>
</feature>
<protein>
    <submittedName>
        <fullName evidence="3">Uncharacterized protein</fullName>
    </submittedName>
</protein>
<feature type="compositionally biased region" description="Basic and acidic residues" evidence="2">
    <location>
        <begin position="597"/>
        <end position="607"/>
    </location>
</feature>
<dbReference type="AlphaFoldDB" id="A0A7J6JZK2"/>
<dbReference type="Proteomes" id="UP000557509">
    <property type="component" value="Unassembled WGS sequence"/>
</dbReference>
<keyword evidence="1" id="KW-0175">Coiled coil</keyword>
<feature type="region of interest" description="Disordered" evidence="2">
    <location>
        <begin position="72"/>
        <end position="97"/>
    </location>
</feature>
<evidence type="ECO:0000256" key="1">
    <source>
        <dbReference type="SAM" id="Coils"/>
    </source>
</evidence>
<feature type="compositionally biased region" description="Low complexity" evidence="2">
    <location>
        <begin position="245"/>
        <end position="287"/>
    </location>
</feature>
<feature type="compositionally biased region" description="Basic and acidic residues" evidence="2">
    <location>
        <begin position="854"/>
        <end position="872"/>
    </location>
</feature>
<feature type="region of interest" description="Disordered" evidence="2">
    <location>
        <begin position="836"/>
        <end position="872"/>
    </location>
</feature>
<dbReference type="VEuPathDB" id="ToxoDB:TGME49_314220"/>
<evidence type="ECO:0000313" key="4">
    <source>
        <dbReference type="Proteomes" id="UP000557509"/>
    </source>
</evidence>
<evidence type="ECO:0000256" key="2">
    <source>
        <dbReference type="SAM" id="MobiDB-lite"/>
    </source>
</evidence>
<evidence type="ECO:0000313" key="3">
    <source>
        <dbReference type="EMBL" id="KAF4639551.1"/>
    </source>
</evidence>
<accession>A0A7J6JZK2</accession>
<feature type="region of interest" description="Disordered" evidence="2">
    <location>
        <begin position="978"/>
        <end position="997"/>
    </location>
</feature>
<name>A0A7J6JZK2_TOXGO</name>
<proteinExistence type="predicted"/>
<feature type="compositionally biased region" description="Low complexity" evidence="2">
    <location>
        <begin position="205"/>
        <end position="222"/>
    </location>
</feature>
<feature type="compositionally biased region" description="Basic and acidic residues" evidence="2">
    <location>
        <begin position="29"/>
        <end position="42"/>
    </location>
</feature>
<feature type="region of interest" description="Disordered" evidence="2">
    <location>
        <begin position="418"/>
        <end position="542"/>
    </location>
</feature>
<feature type="compositionally biased region" description="Polar residues" evidence="2">
    <location>
        <begin position="72"/>
        <end position="96"/>
    </location>
</feature>
<feature type="compositionally biased region" description="Basic and acidic residues" evidence="2">
    <location>
        <begin position="493"/>
        <end position="509"/>
    </location>
</feature>
<keyword evidence="4" id="KW-1185">Reference proteome</keyword>